<feature type="active site" description="Proton acceptor" evidence="6">
    <location>
        <position position="71"/>
    </location>
</feature>
<proteinExistence type="inferred from homology"/>
<dbReference type="PANTHER" id="PTHR20275">
    <property type="entry name" value="NAD KINASE"/>
    <property type="match status" value="1"/>
</dbReference>
<dbReference type="Pfam" id="PF01513">
    <property type="entry name" value="NAD_kinase"/>
    <property type="match status" value="1"/>
</dbReference>
<dbReference type="Pfam" id="PF20143">
    <property type="entry name" value="NAD_kinase_C"/>
    <property type="match status" value="1"/>
</dbReference>
<comment type="catalytic activity">
    <reaction evidence="5 6">
        <text>NAD(+) + ATP = ADP + NADP(+) + H(+)</text>
        <dbReference type="Rhea" id="RHEA:18629"/>
        <dbReference type="ChEBI" id="CHEBI:15378"/>
        <dbReference type="ChEBI" id="CHEBI:30616"/>
        <dbReference type="ChEBI" id="CHEBI:57540"/>
        <dbReference type="ChEBI" id="CHEBI:58349"/>
        <dbReference type="ChEBI" id="CHEBI:456216"/>
        <dbReference type="EC" id="2.7.1.23"/>
    </reaction>
</comment>
<evidence type="ECO:0000256" key="1">
    <source>
        <dbReference type="ARBA" id="ARBA00022679"/>
    </source>
</evidence>
<evidence type="ECO:0000256" key="5">
    <source>
        <dbReference type="ARBA" id="ARBA00047925"/>
    </source>
</evidence>
<gene>
    <name evidence="6" type="primary">nadK</name>
    <name evidence="7" type="ORF">SAMN05216495_102192</name>
</gene>
<keyword evidence="2 6" id="KW-0418">Kinase</keyword>
<keyword evidence="3 6" id="KW-0521">NADP</keyword>
<keyword evidence="6" id="KW-0547">Nucleotide-binding</keyword>
<feature type="binding site" evidence="6">
    <location>
        <begin position="71"/>
        <end position="72"/>
    </location>
    <ligand>
        <name>NAD(+)</name>
        <dbReference type="ChEBI" id="CHEBI:57540"/>
    </ligand>
</feature>
<keyword evidence="4 6" id="KW-0520">NAD</keyword>
<dbReference type="GO" id="GO:0019674">
    <property type="term" value="P:NAD+ metabolic process"/>
    <property type="evidence" value="ECO:0007669"/>
    <property type="project" value="InterPro"/>
</dbReference>
<keyword evidence="6" id="KW-0963">Cytoplasm</keyword>
<comment type="caution">
    <text evidence="7">The sequence shown here is derived from an EMBL/GenBank/DDBJ whole genome shotgun (WGS) entry which is preliminary data.</text>
</comment>
<evidence type="ECO:0000256" key="4">
    <source>
        <dbReference type="ARBA" id="ARBA00023027"/>
    </source>
</evidence>
<dbReference type="GO" id="GO:0005737">
    <property type="term" value="C:cytoplasm"/>
    <property type="evidence" value="ECO:0007669"/>
    <property type="project" value="UniProtKB-SubCell"/>
</dbReference>
<evidence type="ECO:0000256" key="6">
    <source>
        <dbReference type="HAMAP-Rule" id="MF_00361"/>
    </source>
</evidence>
<organism evidence="7 8">
    <name type="scientific">Acidaminococcus fermentans</name>
    <dbReference type="NCBI Taxonomy" id="905"/>
    <lineage>
        <taxon>Bacteria</taxon>
        <taxon>Bacillati</taxon>
        <taxon>Bacillota</taxon>
        <taxon>Negativicutes</taxon>
        <taxon>Acidaminococcales</taxon>
        <taxon>Acidaminococcaceae</taxon>
        <taxon>Acidaminococcus</taxon>
    </lineage>
</organism>
<feature type="binding site" evidence="6">
    <location>
        <position position="76"/>
    </location>
    <ligand>
        <name>NAD(+)</name>
        <dbReference type="ChEBI" id="CHEBI:57540"/>
    </ligand>
</feature>
<dbReference type="Gene3D" id="3.40.50.10330">
    <property type="entry name" value="Probable inorganic polyphosphate/atp-NAD kinase, domain 1"/>
    <property type="match status" value="1"/>
</dbReference>
<evidence type="ECO:0000256" key="3">
    <source>
        <dbReference type="ARBA" id="ARBA00022857"/>
    </source>
</evidence>
<dbReference type="Proteomes" id="UP000182379">
    <property type="component" value="Unassembled WGS sequence"/>
</dbReference>
<dbReference type="GO" id="GO:0006741">
    <property type="term" value="P:NADP+ biosynthetic process"/>
    <property type="evidence" value="ECO:0007669"/>
    <property type="project" value="UniProtKB-UniRule"/>
</dbReference>
<dbReference type="HAMAP" id="MF_00361">
    <property type="entry name" value="NAD_kinase"/>
    <property type="match status" value="1"/>
</dbReference>
<dbReference type="RefSeq" id="WP_012938230.1">
    <property type="nucleotide sequence ID" value="NZ_CALAKB010000007.1"/>
</dbReference>
<comment type="similarity">
    <text evidence="6">Belongs to the NAD kinase family.</text>
</comment>
<dbReference type="InterPro" id="IPR016064">
    <property type="entry name" value="NAD/diacylglycerol_kinase_sf"/>
</dbReference>
<dbReference type="EC" id="2.7.1.23" evidence="6"/>
<dbReference type="GO" id="GO:0003951">
    <property type="term" value="F:NAD+ kinase activity"/>
    <property type="evidence" value="ECO:0007669"/>
    <property type="project" value="UniProtKB-UniRule"/>
</dbReference>
<feature type="binding site" evidence="6">
    <location>
        <begin position="186"/>
        <end position="191"/>
    </location>
    <ligand>
        <name>NAD(+)</name>
        <dbReference type="ChEBI" id="CHEBI:57540"/>
    </ligand>
</feature>
<feature type="binding site" evidence="6">
    <location>
        <position position="175"/>
    </location>
    <ligand>
        <name>NAD(+)</name>
        <dbReference type="ChEBI" id="CHEBI:57540"/>
    </ligand>
</feature>
<dbReference type="InterPro" id="IPR017437">
    <property type="entry name" value="ATP-NAD_kinase_PpnK-typ_C"/>
</dbReference>
<comment type="subcellular location">
    <subcellularLocation>
        <location evidence="6">Cytoplasm</location>
    </subcellularLocation>
</comment>
<keyword evidence="1 6" id="KW-0808">Transferase</keyword>
<sequence>MEKRLRLGVFPNLPKEKVRALLPKLVEFCRAEEIPVVFPREIAESFGVPGYDQEDPGSLAQLSMALTLGGDGTILRAARYVTQLNIPLLGVNMGKLGFLTEVAAPDLYPALLKIKGGEYILEKRNMLQLTVWQGEKMTCKAHALNDMVLESSDRSRLTRMSLKINGEPTANAPSDGLIIATATGSTAYSLSAGGPVVHPSLKASIITPICPHALHARPLVIPMEHPIEITPRPPYETILISADGMTVSHLAWNQRALIEKSPCDARFVRINPLSYYATWQDRMLKNEGQTIL</sequence>
<evidence type="ECO:0000313" key="8">
    <source>
        <dbReference type="Proteomes" id="UP000182379"/>
    </source>
</evidence>
<evidence type="ECO:0000313" key="7">
    <source>
        <dbReference type="EMBL" id="SDW54702.1"/>
    </source>
</evidence>
<keyword evidence="6" id="KW-0067">ATP-binding</keyword>
<dbReference type="AlphaFoldDB" id="A0A1H2UEV1"/>
<dbReference type="GeneID" id="78334605"/>
<dbReference type="SUPFAM" id="SSF111331">
    <property type="entry name" value="NAD kinase/diacylglycerol kinase-like"/>
    <property type="match status" value="1"/>
</dbReference>
<dbReference type="InterPro" id="IPR017438">
    <property type="entry name" value="ATP-NAD_kinase_N"/>
</dbReference>
<name>A0A1H2UEV1_ACIFE</name>
<comment type="function">
    <text evidence="6">Involved in the regulation of the intracellular balance of NAD and NADP, and is a key enzyme in the biosynthesis of NADP. Catalyzes specifically the phosphorylation on 2'-hydroxyl of the adenosine moiety of NAD to yield NADP.</text>
</comment>
<dbReference type="GO" id="GO:0051287">
    <property type="term" value="F:NAD binding"/>
    <property type="evidence" value="ECO:0007669"/>
    <property type="project" value="UniProtKB-ARBA"/>
</dbReference>
<reference evidence="7 8" key="1">
    <citation type="submission" date="2016-10" db="EMBL/GenBank/DDBJ databases">
        <authorList>
            <person name="Varghese N."/>
            <person name="Submissions S."/>
        </authorList>
    </citation>
    <scope>NUCLEOTIDE SEQUENCE [LARGE SCALE GENOMIC DNA]</scope>
    <source>
        <strain evidence="7 8">WCC6</strain>
    </source>
</reference>
<feature type="binding site" evidence="6">
    <location>
        <begin position="145"/>
        <end position="146"/>
    </location>
    <ligand>
        <name>NAD(+)</name>
        <dbReference type="ChEBI" id="CHEBI:57540"/>
    </ligand>
</feature>
<dbReference type="InterPro" id="IPR002504">
    <property type="entry name" value="NADK"/>
</dbReference>
<accession>A0A1H2UEV1</accession>
<dbReference type="Gene3D" id="2.60.200.30">
    <property type="entry name" value="Probable inorganic polyphosphate/atp-NAD kinase, domain 2"/>
    <property type="match status" value="1"/>
</dbReference>
<dbReference type="PANTHER" id="PTHR20275:SF0">
    <property type="entry name" value="NAD KINASE"/>
    <property type="match status" value="1"/>
</dbReference>
<evidence type="ECO:0000256" key="2">
    <source>
        <dbReference type="ARBA" id="ARBA00022777"/>
    </source>
</evidence>
<comment type="cofactor">
    <cofactor evidence="6">
        <name>a divalent metal cation</name>
        <dbReference type="ChEBI" id="CHEBI:60240"/>
    </cofactor>
</comment>
<feature type="binding site" evidence="6">
    <location>
        <position position="156"/>
    </location>
    <ligand>
        <name>NAD(+)</name>
        <dbReference type="ChEBI" id="CHEBI:57540"/>
    </ligand>
</feature>
<dbReference type="OMA" id="SMCHFEI"/>
<comment type="caution">
    <text evidence="6">Lacks conserved residue(s) required for the propagation of feature annotation.</text>
</comment>
<dbReference type="GO" id="GO:0005524">
    <property type="term" value="F:ATP binding"/>
    <property type="evidence" value="ECO:0007669"/>
    <property type="project" value="UniProtKB-KW"/>
</dbReference>
<dbReference type="GO" id="GO:0046872">
    <property type="term" value="F:metal ion binding"/>
    <property type="evidence" value="ECO:0007669"/>
    <property type="project" value="UniProtKB-UniRule"/>
</dbReference>
<dbReference type="EMBL" id="FNOP01000002">
    <property type="protein sequence ID" value="SDW54702.1"/>
    <property type="molecule type" value="Genomic_DNA"/>
</dbReference>
<protein>
    <recommendedName>
        <fullName evidence="6">NAD kinase</fullName>
        <ecNumber evidence="6">2.7.1.23</ecNumber>
    </recommendedName>
    <alternativeName>
        <fullName evidence="6">ATP-dependent NAD kinase</fullName>
    </alternativeName>
</protein>